<dbReference type="SUPFAM" id="SSF56219">
    <property type="entry name" value="DNase I-like"/>
    <property type="match status" value="1"/>
</dbReference>
<gene>
    <name evidence="5" type="ORF">HRI_000535600</name>
</gene>
<organism evidence="5 6">
    <name type="scientific">Hibiscus trionum</name>
    <name type="common">Flower of an hour</name>
    <dbReference type="NCBI Taxonomy" id="183268"/>
    <lineage>
        <taxon>Eukaryota</taxon>
        <taxon>Viridiplantae</taxon>
        <taxon>Streptophyta</taxon>
        <taxon>Embryophyta</taxon>
        <taxon>Tracheophyta</taxon>
        <taxon>Spermatophyta</taxon>
        <taxon>Magnoliopsida</taxon>
        <taxon>eudicotyledons</taxon>
        <taxon>Gunneridae</taxon>
        <taxon>Pentapetalae</taxon>
        <taxon>rosids</taxon>
        <taxon>malvids</taxon>
        <taxon>Malvales</taxon>
        <taxon>Malvaceae</taxon>
        <taxon>Malvoideae</taxon>
        <taxon>Hibiscus</taxon>
    </lineage>
</organism>
<evidence type="ECO:0000256" key="3">
    <source>
        <dbReference type="SAM" id="MobiDB-lite"/>
    </source>
</evidence>
<evidence type="ECO:0000259" key="4">
    <source>
        <dbReference type="SMART" id="SM00128"/>
    </source>
</evidence>
<comment type="caution">
    <text evidence="5">The sequence shown here is derived from an EMBL/GenBank/DDBJ whole genome shotgun (WGS) entry which is preliminary data.</text>
</comment>
<feature type="region of interest" description="Disordered" evidence="3">
    <location>
        <begin position="1"/>
        <end position="31"/>
    </location>
</feature>
<dbReference type="GO" id="GO:0046856">
    <property type="term" value="P:phosphatidylinositol dephosphorylation"/>
    <property type="evidence" value="ECO:0007669"/>
    <property type="project" value="InterPro"/>
</dbReference>
<feature type="compositionally biased region" description="Basic and acidic residues" evidence="3">
    <location>
        <begin position="1"/>
        <end position="13"/>
    </location>
</feature>
<keyword evidence="6" id="KW-1185">Reference proteome</keyword>
<name>A0A9W7H1G0_HIBTR</name>
<dbReference type="PANTHER" id="PTHR45666">
    <property type="entry name" value="TYPE IV INOSITOL POLYPHOSPHATE 5-PHOSPHATASE 9"/>
    <property type="match status" value="1"/>
</dbReference>
<dbReference type="Gene3D" id="3.60.10.10">
    <property type="entry name" value="Endonuclease/exonuclease/phosphatase"/>
    <property type="match status" value="2"/>
</dbReference>
<evidence type="ECO:0000256" key="2">
    <source>
        <dbReference type="ARBA" id="ARBA00022801"/>
    </source>
</evidence>
<proteinExistence type="inferred from homology"/>
<comment type="similarity">
    <text evidence="1">Belongs to the inositol polyphosphate 5-phosphatase family.</text>
</comment>
<feature type="domain" description="Inositol polyphosphate-related phosphatase" evidence="4">
    <location>
        <begin position="256"/>
        <end position="559"/>
    </location>
</feature>
<protein>
    <submittedName>
        <fullName evidence="5">BRISTLED 1, DEFORMED ROOT HAIRS 4</fullName>
    </submittedName>
</protein>
<dbReference type="GO" id="GO:0004439">
    <property type="term" value="F:phosphatidylinositol-4,5-bisphosphate 5-phosphatase activity"/>
    <property type="evidence" value="ECO:0007669"/>
    <property type="project" value="TreeGrafter"/>
</dbReference>
<dbReference type="SMART" id="SM00128">
    <property type="entry name" value="IPPc"/>
    <property type="match status" value="1"/>
</dbReference>
<dbReference type="InterPro" id="IPR045849">
    <property type="entry name" value="IP5P_plant"/>
</dbReference>
<accession>A0A9W7H1G0</accession>
<dbReference type="Pfam" id="PF22669">
    <property type="entry name" value="Exo_endo_phos2"/>
    <property type="match status" value="1"/>
</dbReference>
<reference evidence="5" key="1">
    <citation type="submission" date="2023-05" db="EMBL/GenBank/DDBJ databases">
        <title>Genome and transcriptome analyses reveal genes involved in the formation of fine ridges on petal epidermal cells in Hibiscus trionum.</title>
        <authorList>
            <person name="Koshimizu S."/>
            <person name="Masuda S."/>
            <person name="Ishii T."/>
            <person name="Shirasu K."/>
            <person name="Hoshino A."/>
            <person name="Arita M."/>
        </authorList>
    </citation>
    <scope>NUCLEOTIDE SEQUENCE</scope>
    <source>
        <strain evidence="5">Hamamatsu line</strain>
    </source>
</reference>
<evidence type="ECO:0000256" key="1">
    <source>
        <dbReference type="ARBA" id="ARBA00010768"/>
    </source>
</evidence>
<dbReference type="OrthoDB" id="62798at2759"/>
<dbReference type="InterPro" id="IPR000300">
    <property type="entry name" value="IPPc"/>
</dbReference>
<dbReference type="Proteomes" id="UP001165190">
    <property type="component" value="Unassembled WGS sequence"/>
</dbReference>
<keyword evidence="2" id="KW-0378">Hydrolase</keyword>
<dbReference type="GO" id="GO:0034485">
    <property type="term" value="F:phosphatidylinositol-3,4,5-trisphosphate 5-phosphatase activity"/>
    <property type="evidence" value="ECO:0007669"/>
    <property type="project" value="TreeGrafter"/>
</dbReference>
<dbReference type="PANTHER" id="PTHR45666:SF3">
    <property type="entry name" value="TYPE I INOSITOL POLYPHOSPHATE 5-PHOSPHATASE 5"/>
    <property type="match status" value="1"/>
</dbReference>
<dbReference type="GO" id="GO:0004445">
    <property type="term" value="F:inositol-polyphosphate 5-phosphatase activity"/>
    <property type="evidence" value="ECO:0007669"/>
    <property type="project" value="InterPro"/>
</dbReference>
<dbReference type="AlphaFoldDB" id="A0A9W7H1G0"/>
<evidence type="ECO:0000313" key="6">
    <source>
        <dbReference type="Proteomes" id="UP001165190"/>
    </source>
</evidence>
<sequence length="591" mass="66927">MNESQFRDEHDQCINHATAASPDNSVKNDKKKKSFIPKIFSYKRRARGGSSDDEFISPDCGAVSPTELGKKITPNTIEFNGSFSFLKKMFVGYKSNLTRKQLYTMILIFLSAPGGLIEGLNLSDFGFSMASSKTEPRDFRIFVATWNVGGKAPNLDMNLEDFFLTEDSADIYVCGFQEIVPLNAGNVLVIEDNEPAVKWLALINQVLNKPNYVFTHPSPDCSQSLKCSHTLLKESKSPNSHFFYKPSLKILSKNFRAESSLLKTCNCPIESPHQTKRGQKKLRDLATKLDLGPLPARCDGADDDELVDLSDIPQNFSSGQMGYRLIASKQMVGIFLSIWARTELVPYIAHLRVSCIGTGILGRLGNKGCIAVSMTLHQTSFCFVCSHLASGEKEGDELKRNADVNEILRSTQFPKMCKASNPRAPERIIEHDRVIWLGDLNYRVALSYEKTRTLLEDHNWDVLLEKDQLNLERDAGRVFNGFREGRIVFAPTYKYSHNSDLYAGETVKSKKKRRTPAWCDRILWHGYNIDQLSYVRGETRFSDHRPVSSLFTVKVEVTRKSNNRFRKGYSCAINRPGFEDSIPKRHSFYEL</sequence>
<dbReference type="EMBL" id="BSYR01000006">
    <property type="protein sequence ID" value="GMI68663.1"/>
    <property type="molecule type" value="Genomic_DNA"/>
</dbReference>
<evidence type="ECO:0000313" key="5">
    <source>
        <dbReference type="EMBL" id="GMI68663.1"/>
    </source>
</evidence>
<dbReference type="InterPro" id="IPR036691">
    <property type="entry name" value="Endo/exonu/phosph_ase_sf"/>
</dbReference>